<dbReference type="Pfam" id="PF00141">
    <property type="entry name" value="peroxidase"/>
    <property type="match status" value="1"/>
</dbReference>
<organism evidence="20 21">
    <name type="scientific">Dioscorea zingiberensis</name>
    <dbReference type="NCBI Taxonomy" id="325984"/>
    <lineage>
        <taxon>Eukaryota</taxon>
        <taxon>Viridiplantae</taxon>
        <taxon>Streptophyta</taxon>
        <taxon>Embryophyta</taxon>
        <taxon>Tracheophyta</taxon>
        <taxon>Spermatophyta</taxon>
        <taxon>Magnoliopsida</taxon>
        <taxon>Liliopsida</taxon>
        <taxon>Dioscoreales</taxon>
        <taxon>Dioscoreaceae</taxon>
        <taxon>Dioscorea</taxon>
    </lineage>
</organism>
<sequence length="329" mass="35737">MDMRRGLEVLLAFLVISCLCAPLEAELVNGFYTGICSQAETIVTAEVLKAFLNDSGVAAGLVRMHFHDAFVRGADGSVLIDSTSNNTAEKDSPPNNPSLRGFEVIDNAKAKLEASCPGKVSCADILAFAARDSVLLSLGLFYQVPSGRRDGRVSLASEALANLPPPFFNLDQLTQSFASKNFTQEEMIILSGAHTIGRSHCGSFMNRLYTFNSTMSQDPSLNATYAEQLKLKCPNVSTSVNNTVVSMDPSTPTIFDTNYYKDLLINRGLFTSDQTLISTQQTKSIVQTYASSSSVFKQKFRDAFVKMGKIGVLTGDEGEIRTNCRVINS</sequence>
<dbReference type="Gene3D" id="1.10.420.10">
    <property type="entry name" value="Peroxidase, domain 2"/>
    <property type="match status" value="1"/>
</dbReference>
<evidence type="ECO:0000256" key="10">
    <source>
        <dbReference type="ARBA" id="ARBA00023180"/>
    </source>
</evidence>
<keyword evidence="7 18" id="KW-0560">Oxidoreductase</keyword>
<keyword evidence="21" id="KW-1185">Reference proteome</keyword>
<evidence type="ECO:0000256" key="15">
    <source>
        <dbReference type="PIRSR" id="PIRSR600823-3"/>
    </source>
</evidence>
<feature type="binding site" evidence="15">
    <location>
        <position position="68"/>
    </location>
    <ligand>
        <name>Ca(2+)</name>
        <dbReference type="ChEBI" id="CHEBI:29108"/>
        <label>1</label>
    </ligand>
</feature>
<evidence type="ECO:0000313" key="21">
    <source>
        <dbReference type="Proteomes" id="UP001085076"/>
    </source>
</evidence>
<evidence type="ECO:0000256" key="4">
    <source>
        <dbReference type="ARBA" id="ARBA00022617"/>
    </source>
</evidence>
<dbReference type="AlphaFoldDB" id="A0A9D5CJT5"/>
<feature type="binding site" description="axial binding residue" evidence="15">
    <location>
        <position position="194"/>
    </location>
    <ligand>
        <name>heme b</name>
        <dbReference type="ChEBI" id="CHEBI:60344"/>
    </ligand>
    <ligandPart>
        <name>Fe</name>
        <dbReference type="ChEBI" id="CHEBI:18248"/>
    </ligandPart>
</feature>
<keyword evidence="12 18" id="KW-0376">Hydrogen peroxide</keyword>
<feature type="active site" description="Proton acceptor" evidence="13">
    <location>
        <position position="67"/>
    </location>
</feature>
<feature type="binding site" evidence="14">
    <location>
        <position position="164"/>
    </location>
    <ligand>
        <name>substrate</name>
    </ligand>
</feature>
<evidence type="ECO:0000256" key="18">
    <source>
        <dbReference type="RuleBase" id="RU362060"/>
    </source>
</evidence>
<feature type="disulfide bond" evidence="17">
    <location>
        <begin position="122"/>
        <end position="324"/>
    </location>
</feature>
<evidence type="ECO:0000259" key="19">
    <source>
        <dbReference type="PROSITE" id="PS50873"/>
    </source>
</evidence>
<evidence type="ECO:0000256" key="12">
    <source>
        <dbReference type="ARBA" id="ARBA00023324"/>
    </source>
</evidence>
<feature type="binding site" evidence="15">
    <location>
        <position position="73"/>
    </location>
    <ligand>
        <name>Ca(2+)</name>
        <dbReference type="ChEBI" id="CHEBI:29108"/>
        <label>1</label>
    </ligand>
</feature>
<dbReference type="PROSITE" id="PS00436">
    <property type="entry name" value="PEROXIDASE_2"/>
    <property type="match status" value="1"/>
</dbReference>
<comment type="catalytic activity">
    <reaction evidence="1 18">
        <text>2 a phenolic donor + H2O2 = 2 a phenolic radical donor + 2 H2O</text>
        <dbReference type="Rhea" id="RHEA:56136"/>
        <dbReference type="ChEBI" id="CHEBI:15377"/>
        <dbReference type="ChEBI" id="CHEBI:16240"/>
        <dbReference type="ChEBI" id="CHEBI:139520"/>
        <dbReference type="ChEBI" id="CHEBI:139521"/>
        <dbReference type="EC" id="1.11.1.7"/>
    </reaction>
</comment>
<evidence type="ECO:0000256" key="8">
    <source>
        <dbReference type="ARBA" id="ARBA00023004"/>
    </source>
</evidence>
<dbReference type="InterPro" id="IPR000823">
    <property type="entry name" value="Peroxidase_pln"/>
</dbReference>
<dbReference type="OrthoDB" id="2113341at2759"/>
<keyword evidence="3 18" id="KW-0575">Peroxidase</keyword>
<accession>A0A9D5CJT5</accession>
<feature type="signal peptide" evidence="18">
    <location>
        <begin position="1"/>
        <end position="25"/>
    </location>
</feature>
<dbReference type="EMBL" id="JAGGNH010000004">
    <property type="protein sequence ID" value="KAJ0974467.1"/>
    <property type="molecule type" value="Genomic_DNA"/>
</dbReference>
<dbReference type="InterPro" id="IPR010255">
    <property type="entry name" value="Haem_peroxidase_sf"/>
</dbReference>
<dbReference type="GO" id="GO:0005576">
    <property type="term" value="C:extracellular region"/>
    <property type="evidence" value="ECO:0007669"/>
    <property type="project" value="UniProtKB-SubCell"/>
</dbReference>
<dbReference type="SUPFAM" id="SSF48113">
    <property type="entry name" value="Heme-dependent peroxidases"/>
    <property type="match status" value="1"/>
</dbReference>
<evidence type="ECO:0000256" key="6">
    <source>
        <dbReference type="ARBA" id="ARBA00022837"/>
    </source>
</evidence>
<dbReference type="PRINTS" id="PR00461">
    <property type="entry name" value="PLPEROXIDASE"/>
</dbReference>
<reference evidence="20" key="2">
    <citation type="journal article" date="2022" name="Hortic Res">
        <title>The genome of Dioscorea zingiberensis sheds light on the biosynthesis, origin and evolution of the medicinally important diosgenin saponins.</title>
        <authorList>
            <person name="Li Y."/>
            <person name="Tan C."/>
            <person name="Li Z."/>
            <person name="Guo J."/>
            <person name="Li S."/>
            <person name="Chen X."/>
            <person name="Wang C."/>
            <person name="Dai X."/>
            <person name="Yang H."/>
            <person name="Song W."/>
            <person name="Hou L."/>
            <person name="Xu J."/>
            <person name="Tong Z."/>
            <person name="Xu A."/>
            <person name="Yuan X."/>
            <person name="Wang W."/>
            <person name="Yang Q."/>
            <person name="Chen L."/>
            <person name="Sun Z."/>
            <person name="Wang K."/>
            <person name="Pan B."/>
            <person name="Chen J."/>
            <person name="Bao Y."/>
            <person name="Liu F."/>
            <person name="Qi X."/>
            <person name="Gang D.R."/>
            <person name="Wen J."/>
            <person name="Li J."/>
        </authorList>
    </citation>
    <scope>NUCLEOTIDE SEQUENCE</scope>
    <source>
        <strain evidence="20">Dzin_1.0</strain>
    </source>
</reference>
<evidence type="ECO:0000256" key="2">
    <source>
        <dbReference type="ARBA" id="ARBA00006873"/>
    </source>
</evidence>
<dbReference type="CDD" id="cd00693">
    <property type="entry name" value="secretory_peroxidase"/>
    <property type="match status" value="1"/>
</dbReference>
<keyword evidence="10" id="KW-0325">Glycoprotein</keyword>
<evidence type="ECO:0000256" key="1">
    <source>
        <dbReference type="ARBA" id="ARBA00000189"/>
    </source>
</evidence>
<feature type="disulfide bond" evidence="17">
    <location>
        <begin position="36"/>
        <end position="116"/>
    </location>
</feature>
<evidence type="ECO:0000256" key="17">
    <source>
        <dbReference type="PIRSR" id="PIRSR600823-5"/>
    </source>
</evidence>
<comment type="similarity">
    <text evidence="2">Belongs to the peroxidase family. Ascorbate peroxidase subfamily.</text>
</comment>
<name>A0A9D5CJT5_9LILI</name>
<keyword evidence="6 15" id="KW-0106">Calcium</keyword>
<comment type="similarity">
    <text evidence="18">Belongs to the peroxidase family. Classical plant (class III) peroxidase subfamily.</text>
</comment>
<dbReference type="GO" id="GO:0140825">
    <property type="term" value="F:lactoperoxidase activity"/>
    <property type="evidence" value="ECO:0007669"/>
    <property type="project" value="UniProtKB-EC"/>
</dbReference>
<comment type="function">
    <text evidence="18">Removal of H(2)O(2), oxidation of toxic reductants, biosynthesis and degradation of lignin, suberization, auxin catabolism, response to environmental stresses such as wounding, pathogen attack and oxidative stress.</text>
</comment>
<dbReference type="Gene3D" id="1.10.520.10">
    <property type="match status" value="1"/>
</dbReference>
<keyword evidence="5 15" id="KW-0479">Metal-binding</keyword>
<keyword evidence="11" id="KW-0873">Pyrrolidone carboxylic acid</keyword>
<evidence type="ECO:0000256" key="9">
    <source>
        <dbReference type="ARBA" id="ARBA00023157"/>
    </source>
</evidence>
<evidence type="ECO:0000256" key="3">
    <source>
        <dbReference type="ARBA" id="ARBA00022559"/>
    </source>
</evidence>
<feature type="binding site" evidence="15">
    <location>
        <position position="75"/>
    </location>
    <ligand>
        <name>Ca(2+)</name>
        <dbReference type="ChEBI" id="CHEBI:29108"/>
        <label>1</label>
    </ligand>
</feature>
<feature type="binding site" evidence="15">
    <location>
        <position position="71"/>
    </location>
    <ligand>
        <name>Ca(2+)</name>
        <dbReference type="ChEBI" id="CHEBI:29108"/>
        <label>1</label>
    </ligand>
</feature>
<dbReference type="GO" id="GO:0042744">
    <property type="term" value="P:hydrogen peroxide catabolic process"/>
    <property type="evidence" value="ECO:0007669"/>
    <property type="project" value="UniProtKB-KW"/>
</dbReference>
<evidence type="ECO:0000256" key="11">
    <source>
        <dbReference type="ARBA" id="ARBA00023283"/>
    </source>
</evidence>
<keyword evidence="18" id="KW-0964">Secreted</keyword>
<feature type="site" description="Transition state stabilizer" evidence="16">
    <location>
        <position position="63"/>
    </location>
</feature>
<feature type="binding site" evidence="15">
    <location>
        <position position="77"/>
    </location>
    <ligand>
        <name>Ca(2+)</name>
        <dbReference type="ChEBI" id="CHEBI:29108"/>
        <label>1</label>
    </ligand>
</feature>
<evidence type="ECO:0000256" key="7">
    <source>
        <dbReference type="ARBA" id="ARBA00023002"/>
    </source>
</evidence>
<keyword evidence="18" id="KW-0732">Signal</keyword>
<keyword evidence="9 17" id="KW-1015">Disulfide bond</keyword>
<dbReference type="FunFam" id="1.10.520.10:FF:000001">
    <property type="entry name" value="Peroxidase"/>
    <property type="match status" value="1"/>
</dbReference>
<feature type="binding site" evidence="15">
    <location>
        <position position="256"/>
    </location>
    <ligand>
        <name>Ca(2+)</name>
        <dbReference type="ChEBI" id="CHEBI:29108"/>
        <label>2</label>
    </ligand>
</feature>
<evidence type="ECO:0000256" key="16">
    <source>
        <dbReference type="PIRSR" id="PIRSR600823-4"/>
    </source>
</evidence>
<evidence type="ECO:0000256" key="14">
    <source>
        <dbReference type="PIRSR" id="PIRSR600823-2"/>
    </source>
</evidence>
<proteinExistence type="inferred from homology"/>
<protein>
    <recommendedName>
        <fullName evidence="18">Peroxidase</fullName>
        <ecNumber evidence="18">1.11.1.7</ecNumber>
    </recommendedName>
</protein>
<feature type="disulfide bond" evidence="17">
    <location>
        <begin position="201"/>
        <end position="233"/>
    </location>
</feature>
<dbReference type="PRINTS" id="PR00458">
    <property type="entry name" value="PEROXIDASE"/>
</dbReference>
<comment type="caution">
    <text evidence="20">The sequence shown here is derived from an EMBL/GenBank/DDBJ whole genome shotgun (WGS) entry which is preliminary data.</text>
</comment>
<comment type="cofactor">
    <cofactor evidence="15 18">
        <name>Ca(2+)</name>
        <dbReference type="ChEBI" id="CHEBI:29108"/>
    </cofactor>
    <text evidence="15 18">Binds 2 calcium ions per subunit.</text>
</comment>
<dbReference type="PROSITE" id="PS50873">
    <property type="entry name" value="PEROXIDASE_4"/>
    <property type="match status" value="1"/>
</dbReference>
<evidence type="ECO:0000313" key="20">
    <source>
        <dbReference type="EMBL" id="KAJ0974467.1"/>
    </source>
</evidence>
<comment type="subcellular location">
    <subcellularLocation>
        <location evidence="18">Secreted</location>
    </subcellularLocation>
</comment>
<dbReference type="EC" id="1.11.1.7" evidence="18"/>
<dbReference type="FunFam" id="1.10.420.10:FF:000001">
    <property type="entry name" value="Peroxidase"/>
    <property type="match status" value="1"/>
</dbReference>
<gene>
    <name evidence="20" type="ORF">J5N97_016432</name>
</gene>
<dbReference type="InterPro" id="IPR019794">
    <property type="entry name" value="Peroxidases_AS"/>
</dbReference>
<comment type="cofactor">
    <cofactor evidence="15 18">
        <name>heme b</name>
        <dbReference type="ChEBI" id="CHEBI:60344"/>
    </cofactor>
    <text evidence="15 18">Binds 1 heme b (iron(II)-protoporphyrin IX) group per subunit.</text>
</comment>
<feature type="binding site" evidence="15">
    <location>
        <position position="195"/>
    </location>
    <ligand>
        <name>Ca(2+)</name>
        <dbReference type="ChEBI" id="CHEBI:29108"/>
        <label>2</label>
    </ligand>
</feature>
<dbReference type="PROSITE" id="PS00435">
    <property type="entry name" value="PEROXIDASE_1"/>
    <property type="match status" value="1"/>
</dbReference>
<feature type="binding site" evidence="15">
    <location>
        <position position="251"/>
    </location>
    <ligand>
        <name>Ca(2+)</name>
        <dbReference type="ChEBI" id="CHEBI:29108"/>
        <label>2</label>
    </ligand>
</feature>
<dbReference type="Proteomes" id="UP001085076">
    <property type="component" value="Miscellaneous, Linkage group lg04"/>
</dbReference>
<dbReference type="GO" id="GO:0046872">
    <property type="term" value="F:metal ion binding"/>
    <property type="evidence" value="ECO:0007669"/>
    <property type="project" value="UniProtKB-UniRule"/>
</dbReference>
<evidence type="ECO:0000256" key="5">
    <source>
        <dbReference type="ARBA" id="ARBA00022723"/>
    </source>
</evidence>
<keyword evidence="4 18" id="KW-0349">Heme</keyword>
<feature type="binding site" evidence="15">
    <location>
        <position position="89"/>
    </location>
    <ligand>
        <name>Ca(2+)</name>
        <dbReference type="ChEBI" id="CHEBI:29108"/>
        <label>1</label>
    </ligand>
</feature>
<dbReference type="PANTHER" id="PTHR31235">
    <property type="entry name" value="PEROXIDASE 25-RELATED"/>
    <property type="match status" value="1"/>
</dbReference>
<dbReference type="InterPro" id="IPR002016">
    <property type="entry name" value="Haem_peroxidase"/>
</dbReference>
<reference evidence="20" key="1">
    <citation type="submission" date="2021-03" db="EMBL/GenBank/DDBJ databases">
        <authorList>
            <person name="Li Z."/>
            <person name="Yang C."/>
        </authorList>
    </citation>
    <scope>NUCLEOTIDE SEQUENCE</scope>
    <source>
        <strain evidence="20">Dzin_1.0</strain>
        <tissue evidence="20">Leaf</tissue>
    </source>
</reference>
<dbReference type="InterPro" id="IPR033905">
    <property type="entry name" value="Secretory_peroxidase"/>
</dbReference>
<dbReference type="GO" id="GO:0020037">
    <property type="term" value="F:heme binding"/>
    <property type="evidence" value="ECO:0007669"/>
    <property type="project" value="UniProtKB-UniRule"/>
</dbReference>
<keyword evidence="8 15" id="KW-0408">Iron</keyword>
<dbReference type="InterPro" id="IPR019793">
    <property type="entry name" value="Peroxidases_heam-ligand_BS"/>
</dbReference>
<dbReference type="GO" id="GO:0006979">
    <property type="term" value="P:response to oxidative stress"/>
    <property type="evidence" value="ECO:0007669"/>
    <property type="project" value="UniProtKB-UniRule"/>
</dbReference>
<feature type="chain" id="PRO_5039762553" description="Peroxidase" evidence="18">
    <location>
        <begin position="26"/>
        <end position="329"/>
    </location>
</feature>
<evidence type="ECO:0000256" key="13">
    <source>
        <dbReference type="PIRSR" id="PIRSR600823-1"/>
    </source>
</evidence>
<feature type="binding site" evidence="15">
    <location>
        <position position="248"/>
    </location>
    <ligand>
        <name>Ca(2+)</name>
        <dbReference type="ChEBI" id="CHEBI:29108"/>
        <label>2</label>
    </ligand>
</feature>
<feature type="domain" description="Plant heme peroxidase family profile" evidence="19">
    <location>
        <begin position="26"/>
        <end position="328"/>
    </location>
</feature>